<comment type="subcellular location">
    <subcellularLocation>
        <location evidence="1">Membrane</location>
        <topology evidence="1">Multi-pass membrane protein</topology>
    </subcellularLocation>
</comment>
<keyword evidence="3 6" id="KW-0812">Transmembrane</keyword>
<evidence type="ECO:0000259" key="7">
    <source>
        <dbReference type="Pfam" id="PF01061"/>
    </source>
</evidence>
<evidence type="ECO:0000256" key="1">
    <source>
        <dbReference type="ARBA" id="ARBA00004141"/>
    </source>
</evidence>
<dbReference type="PANTHER" id="PTHR19241">
    <property type="entry name" value="ATP-BINDING CASSETTE TRANSPORTER"/>
    <property type="match status" value="1"/>
</dbReference>
<evidence type="ECO:0000313" key="9">
    <source>
        <dbReference type="Proteomes" id="UP001465668"/>
    </source>
</evidence>
<sequence>MQLYSQRLIKEKWAKFAFVHPFAEAIASVVVDFSMKLFRRSMLIIVLYFMADIRQEQAQFFVFYLFLVTAIPPMPGISRIVGAATKSVSQAMSIAGILVLCIVVHTGFPLPQPYMHPWFSWIDGLIPSTTY</sequence>
<proteinExistence type="predicted"/>
<evidence type="ECO:0000256" key="5">
    <source>
        <dbReference type="ARBA" id="ARBA00023136"/>
    </source>
</evidence>
<evidence type="ECO:0000313" key="8">
    <source>
        <dbReference type="EMBL" id="KAK9777116.1"/>
    </source>
</evidence>
<keyword evidence="2" id="KW-0813">Transport</keyword>
<feature type="domain" description="ABC-2 type transporter transmembrane" evidence="7">
    <location>
        <begin position="11"/>
        <end position="129"/>
    </location>
</feature>
<evidence type="ECO:0000256" key="4">
    <source>
        <dbReference type="ARBA" id="ARBA00022989"/>
    </source>
</evidence>
<gene>
    <name evidence="8" type="ORF">SCAR479_06184</name>
</gene>
<feature type="transmembrane region" description="Helical" evidence="6">
    <location>
        <begin position="60"/>
        <end position="82"/>
    </location>
</feature>
<dbReference type="EMBL" id="JARVKM010000023">
    <property type="protein sequence ID" value="KAK9777116.1"/>
    <property type="molecule type" value="Genomic_DNA"/>
</dbReference>
<feature type="transmembrane region" description="Helical" evidence="6">
    <location>
        <begin position="12"/>
        <end position="31"/>
    </location>
</feature>
<keyword evidence="4 6" id="KW-1133">Transmembrane helix</keyword>
<reference evidence="8 9" key="1">
    <citation type="submission" date="2024-02" db="EMBL/GenBank/DDBJ databases">
        <title>First draft genome assembly of two strains of Seiridium cardinale.</title>
        <authorList>
            <person name="Emiliani G."/>
            <person name="Scali E."/>
        </authorList>
    </citation>
    <scope>NUCLEOTIDE SEQUENCE [LARGE SCALE GENOMIC DNA]</scope>
    <source>
        <strain evidence="8 9">BM-138-000479</strain>
    </source>
</reference>
<evidence type="ECO:0000256" key="6">
    <source>
        <dbReference type="SAM" id="Phobius"/>
    </source>
</evidence>
<evidence type="ECO:0000256" key="2">
    <source>
        <dbReference type="ARBA" id="ARBA00022448"/>
    </source>
</evidence>
<dbReference type="InterPro" id="IPR013525">
    <property type="entry name" value="ABC2_TM"/>
</dbReference>
<evidence type="ECO:0000256" key="3">
    <source>
        <dbReference type="ARBA" id="ARBA00022692"/>
    </source>
</evidence>
<accession>A0ABR2XU31</accession>
<name>A0ABR2XU31_9PEZI</name>
<dbReference type="Proteomes" id="UP001465668">
    <property type="component" value="Unassembled WGS sequence"/>
</dbReference>
<dbReference type="Pfam" id="PF01061">
    <property type="entry name" value="ABC2_membrane"/>
    <property type="match status" value="1"/>
</dbReference>
<comment type="caution">
    <text evidence="8">The sequence shown here is derived from an EMBL/GenBank/DDBJ whole genome shotgun (WGS) entry which is preliminary data.</text>
</comment>
<feature type="transmembrane region" description="Helical" evidence="6">
    <location>
        <begin position="88"/>
        <end position="108"/>
    </location>
</feature>
<protein>
    <submittedName>
        <fullName evidence="8">ABC transporter domain-containing protein</fullName>
    </submittedName>
</protein>
<keyword evidence="5 6" id="KW-0472">Membrane</keyword>
<keyword evidence="9" id="KW-1185">Reference proteome</keyword>
<organism evidence="8 9">
    <name type="scientific">Seiridium cardinale</name>
    <dbReference type="NCBI Taxonomy" id="138064"/>
    <lineage>
        <taxon>Eukaryota</taxon>
        <taxon>Fungi</taxon>
        <taxon>Dikarya</taxon>
        <taxon>Ascomycota</taxon>
        <taxon>Pezizomycotina</taxon>
        <taxon>Sordariomycetes</taxon>
        <taxon>Xylariomycetidae</taxon>
        <taxon>Amphisphaeriales</taxon>
        <taxon>Sporocadaceae</taxon>
        <taxon>Seiridium</taxon>
    </lineage>
</organism>